<dbReference type="PANTHER" id="PTHR11475:SF140">
    <property type="entry name" value="PEROXIDASIN HOMOLOG PXN-2"/>
    <property type="match status" value="1"/>
</dbReference>
<dbReference type="InterPro" id="IPR037120">
    <property type="entry name" value="Haem_peroxidase_sf_animal"/>
</dbReference>
<dbReference type="AlphaFoldDB" id="A0AAV5U8M2"/>
<keyword evidence="1" id="KW-0560">Oxidoreductase</keyword>
<keyword evidence="1" id="KW-0575">Peroxidase</keyword>
<reference evidence="2" key="1">
    <citation type="submission" date="2023-10" db="EMBL/GenBank/DDBJ databases">
        <title>Genome assembly of Pristionchus species.</title>
        <authorList>
            <person name="Yoshida K."/>
            <person name="Sommer R.J."/>
        </authorList>
    </citation>
    <scope>NUCLEOTIDE SEQUENCE</scope>
    <source>
        <strain evidence="2">RS0144</strain>
    </source>
</reference>
<protein>
    <recommendedName>
        <fullName evidence="4">Peroxidase</fullName>
    </recommendedName>
</protein>
<dbReference type="Proteomes" id="UP001432027">
    <property type="component" value="Unassembled WGS sequence"/>
</dbReference>
<feature type="non-terminal residue" evidence="2">
    <location>
        <position position="1"/>
    </location>
</feature>
<keyword evidence="3" id="KW-1185">Reference proteome</keyword>
<comment type="caution">
    <text evidence="2">The sequence shown here is derived from an EMBL/GenBank/DDBJ whole genome shotgun (WGS) entry which is preliminary data.</text>
</comment>
<proteinExistence type="predicted"/>
<dbReference type="EMBL" id="BTSX01000005">
    <property type="protein sequence ID" value="GMT02469.1"/>
    <property type="molecule type" value="Genomic_DNA"/>
</dbReference>
<dbReference type="PROSITE" id="PS50292">
    <property type="entry name" value="PEROXIDASE_3"/>
    <property type="match status" value="1"/>
</dbReference>
<dbReference type="GO" id="GO:0005615">
    <property type="term" value="C:extracellular space"/>
    <property type="evidence" value="ECO:0007669"/>
    <property type="project" value="TreeGrafter"/>
</dbReference>
<dbReference type="PANTHER" id="PTHR11475">
    <property type="entry name" value="OXIDASE/PEROXIDASE"/>
    <property type="match status" value="1"/>
</dbReference>
<dbReference type="GO" id="GO:0020037">
    <property type="term" value="F:heme binding"/>
    <property type="evidence" value="ECO:0007669"/>
    <property type="project" value="InterPro"/>
</dbReference>
<evidence type="ECO:0000313" key="2">
    <source>
        <dbReference type="EMBL" id="GMT02469.1"/>
    </source>
</evidence>
<dbReference type="SUPFAM" id="SSF48113">
    <property type="entry name" value="Heme-dependent peroxidases"/>
    <property type="match status" value="1"/>
</dbReference>
<evidence type="ECO:0000256" key="1">
    <source>
        <dbReference type="ARBA" id="ARBA00022559"/>
    </source>
</evidence>
<name>A0AAV5U8M2_9BILA</name>
<dbReference type="Gene3D" id="1.10.640.10">
    <property type="entry name" value="Haem peroxidase domain superfamily, animal type"/>
    <property type="match status" value="1"/>
</dbReference>
<dbReference type="Pfam" id="PF03098">
    <property type="entry name" value="An_peroxidase"/>
    <property type="match status" value="1"/>
</dbReference>
<dbReference type="GO" id="GO:0004601">
    <property type="term" value="F:peroxidase activity"/>
    <property type="evidence" value="ECO:0007669"/>
    <property type="project" value="UniProtKB-KW"/>
</dbReference>
<evidence type="ECO:0000313" key="3">
    <source>
        <dbReference type="Proteomes" id="UP001432027"/>
    </source>
</evidence>
<feature type="non-terminal residue" evidence="2">
    <location>
        <position position="160"/>
    </location>
</feature>
<organism evidence="2 3">
    <name type="scientific">Pristionchus entomophagus</name>
    <dbReference type="NCBI Taxonomy" id="358040"/>
    <lineage>
        <taxon>Eukaryota</taxon>
        <taxon>Metazoa</taxon>
        <taxon>Ecdysozoa</taxon>
        <taxon>Nematoda</taxon>
        <taxon>Chromadorea</taxon>
        <taxon>Rhabditida</taxon>
        <taxon>Rhabditina</taxon>
        <taxon>Diplogasteromorpha</taxon>
        <taxon>Diplogasteroidea</taxon>
        <taxon>Neodiplogasteridae</taxon>
        <taxon>Pristionchus</taxon>
    </lineage>
</organism>
<accession>A0AAV5U8M2</accession>
<dbReference type="GO" id="GO:0006979">
    <property type="term" value="P:response to oxidative stress"/>
    <property type="evidence" value="ECO:0007669"/>
    <property type="project" value="InterPro"/>
</dbReference>
<evidence type="ECO:0008006" key="4">
    <source>
        <dbReference type="Google" id="ProtNLM"/>
    </source>
</evidence>
<dbReference type="InterPro" id="IPR019791">
    <property type="entry name" value="Haem_peroxidase_animal"/>
</dbReference>
<sequence length="160" mass="18213">ITERRHSEGLVGPLFACIIADQFKRIRDGDRFWYENPDVFSPMQLQQIKKSSLSRLLCDNDDDITRVQRHAFMYPGNSTQLYEKCENLPEMNLSVFSSCCDSGCEGSSVTEEELPVRRHRRTLGGCEEEGVKHADGHEWTKDKCTKCKSEGGTVWCAVTC</sequence>
<dbReference type="InterPro" id="IPR010255">
    <property type="entry name" value="Haem_peroxidase_sf"/>
</dbReference>
<gene>
    <name evidence="2" type="ORF">PENTCL1PPCAC_24643</name>
</gene>